<dbReference type="InParanoid" id="A0A316VJQ3"/>
<sequence length="168" mass="18838">MIAYRLFLLIVLPAFCFCVGTPPRSPSPVPLDILNFDDYKNAFLEPHHPESGSPQHSSPQGARLQPANPQNGEGLHVQQSISQPSSITKPRSKGGRKRVLPNQERVLTSQERKDRWKAKEKKSKGDPDFEFKQTRKRKVGKQESLALGKASRSSQKRKAASSDSSYSW</sequence>
<evidence type="ECO:0000256" key="2">
    <source>
        <dbReference type="SAM" id="SignalP"/>
    </source>
</evidence>
<feature type="region of interest" description="Disordered" evidence="1">
    <location>
        <begin position="43"/>
        <end position="168"/>
    </location>
</feature>
<evidence type="ECO:0000313" key="4">
    <source>
        <dbReference type="Proteomes" id="UP000245771"/>
    </source>
</evidence>
<keyword evidence="4" id="KW-1185">Reference proteome</keyword>
<proteinExistence type="predicted"/>
<organism evidence="3 4">
    <name type="scientific">Meira miltonrushii</name>
    <dbReference type="NCBI Taxonomy" id="1280837"/>
    <lineage>
        <taxon>Eukaryota</taxon>
        <taxon>Fungi</taxon>
        <taxon>Dikarya</taxon>
        <taxon>Basidiomycota</taxon>
        <taxon>Ustilaginomycotina</taxon>
        <taxon>Exobasidiomycetes</taxon>
        <taxon>Exobasidiales</taxon>
        <taxon>Brachybasidiaceae</taxon>
        <taxon>Meira</taxon>
    </lineage>
</organism>
<dbReference type="EMBL" id="KZ819602">
    <property type="protein sequence ID" value="PWN36533.1"/>
    <property type="molecule type" value="Genomic_DNA"/>
</dbReference>
<protein>
    <submittedName>
        <fullName evidence="3">Uncharacterized protein</fullName>
    </submittedName>
</protein>
<evidence type="ECO:0000256" key="1">
    <source>
        <dbReference type="SAM" id="MobiDB-lite"/>
    </source>
</evidence>
<reference evidence="3 4" key="1">
    <citation type="journal article" date="2018" name="Mol. Biol. Evol.">
        <title>Broad Genomic Sampling Reveals a Smut Pathogenic Ancestry of the Fungal Clade Ustilaginomycotina.</title>
        <authorList>
            <person name="Kijpornyongpan T."/>
            <person name="Mondo S.J."/>
            <person name="Barry K."/>
            <person name="Sandor L."/>
            <person name="Lee J."/>
            <person name="Lipzen A."/>
            <person name="Pangilinan J."/>
            <person name="LaButti K."/>
            <person name="Hainaut M."/>
            <person name="Henrissat B."/>
            <person name="Grigoriev I.V."/>
            <person name="Spatafora J.W."/>
            <person name="Aime M.C."/>
        </authorList>
    </citation>
    <scope>NUCLEOTIDE SEQUENCE [LARGE SCALE GENOMIC DNA]</scope>
    <source>
        <strain evidence="3 4">MCA 3882</strain>
    </source>
</reference>
<keyword evidence="2" id="KW-0732">Signal</keyword>
<feature type="chain" id="PRO_5016371006" evidence="2">
    <location>
        <begin position="19"/>
        <end position="168"/>
    </location>
</feature>
<accession>A0A316VJQ3</accession>
<name>A0A316VJQ3_9BASI</name>
<feature type="compositionally biased region" description="Basic residues" evidence="1">
    <location>
        <begin position="90"/>
        <end position="99"/>
    </location>
</feature>
<feature type="compositionally biased region" description="Basic and acidic residues" evidence="1">
    <location>
        <begin position="123"/>
        <end position="133"/>
    </location>
</feature>
<evidence type="ECO:0000313" key="3">
    <source>
        <dbReference type="EMBL" id="PWN36533.1"/>
    </source>
</evidence>
<dbReference type="Proteomes" id="UP000245771">
    <property type="component" value="Unassembled WGS sequence"/>
</dbReference>
<dbReference type="AlphaFoldDB" id="A0A316VJQ3"/>
<gene>
    <name evidence="3" type="ORF">FA14DRAFT_3718</name>
</gene>
<feature type="compositionally biased region" description="Polar residues" evidence="1">
    <location>
        <begin position="67"/>
        <end position="89"/>
    </location>
</feature>
<feature type="signal peptide" evidence="2">
    <location>
        <begin position="1"/>
        <end position="18"/>
    </location>
</feature>
<dbReference type="RefSeq" id="XP_025356835.1">
    <property type="nucleotide sequence ID" value="XM_025502251.1"/>
</dbReference>
<dbReference type="GeneID" id="37024032"/>